<keyword evidence="2" id="KW-1185">Reference proteome</keyword>
<comment type="caution">
    <text evidence="1">The sequence shown here is derived from an EMBL/GenBank/DDBJ whole genome shotgun (WGS) entry which is preliminary data.</text>
</comment>
<accession>A0ACC2IR16</accession>
<dbReference type="EMBL" id="JAPHNI010000047">
    <property type="protein sequence ID" value="KAJ8117607.1"/>
    <property type="molecule type" value="Genomic_DNA"/>
</dbReference>
<sequence>MLDVCALFRMAAMPIPLYPTSKWLQSGPCSASRVNGVGRTRMKESEQCGVSAEEANTGSAESFGHIIYPFLLSPVKHLPGPWLSRVSKFPLNYATYKKRRTEYVTRILDRYGPIAVIAPDQIHTTDEVAMKTIYDKTATKTSFYSSMGQWKGVTSTLGFVDYASAAPSRNNLIQCFQNKNLATLVENIQSHVEDFLKVLEEKAKKHETVDGVVVFRLLALDIVTDVLWGEQDRLLHDYQEDASPVFIRRFHAFSTWNAMKSFIPGSDTYVKLFGSKKWKELRNDCNDMDITAKDALRRWEASKNDSNREKDVLSMLQSMNKGKAAAVPTEDIPAYMVEMLAAGSSTTSHTAAFACWLLARHKTIQNKLFEELSAVFPDRNNLDIRLAMDLPLLDGVIRETMRMYPMIPGPLERYLGKDLSIAGYMVPKGVIASTAALNQGQLDAVYPEPQQWLPERWIDADERMKLNWIPFGTGCRSCPGSNLALTELKYMIAMIILDFTSVVPDNMEDDKELDLADVFAAGSKSGHCWLKFDKRRKIV</sequence>
<gene>
    <name evidence="1" type="ORF">OPT61_g1252</name>
</gene>
<dbReference type="Proteomes" id="UP001153331">
    <property type="component" value="Unassembled WGS sequence"/>
</dbReference>
<evidence type="ECO:0000313" key="1">
    <source>
        <dbReference type="EMBL" id="KAJ8117607.1"/>
    </source>
</evidence>
<evidence type="ECO:0000313" key="2">
    <source>
        <dbReference type="Proteomes" id="UP001153331"/>
    </source>
</evidence>
<organism evidence="1 2">
    <name type="scientific">Boeremia exigua</name>
    <dbReference type="NCBI Taxonomy" id="749465"/>
    <lineage>
        <taxon>Eukaryota</taxon>
        <taxon>Fungi</taxon>
        <taxon>Dikarya</taxon>
        <taxon>Ascomycota</taxon>
        <taxon>Pezizomycotina</taxon>
        <taxon>Dothideomycetes</taxon>
        <taxon>Pleosporomycetidae</taxon>
        <taxon>Pleosporales</taxon>
        <taxon>Pleosporineae</taxon>
        <taxon>Didymellaceae</taxon>
        <taxon>Boeremia</taxon>
    </lineage>
</organism>
<protein>
    <submittedName>
        <fullName evidence="1">Uncharacterized protein</fullName>
    </submittedName>
</protein>
<reference evidence="1" key="1">
    <citation type="submission" date="2022-11" db="EMBL/GenBank/DDBJ databases">
        <title>Genome Sequence of Boeremia exigua.</title>
        <authorList>
            <person name="Buettner E."/>
        </authorList>
    </citation>
    <scope>NUCLEOTIDE SEQUENCE</scope>
    <source>
        <strain evidence="1">CU02</strain>
    </source>
</reference>
<proteinExistence type="predicted"/>
<name>A0ACC2IR16_9PLEO</name>